<dbReference type="AlphaFoldDB" id="A0A7W8DMK8"/>
<gene>
    <name evidence="1" type="ORF">HNQ65_004579</name>
</gene>
<dbReference type="Proteomes" id="UP000590740">
    <property type="component" value="Unassembled WGS sequence"/>
</dbReference>
<accession>A0A7W8DMK8</accession>
<proteinExistence type="predicted"/>
<reference evidence="1 2" key="1">
    <citation type="submission" date="2020-08" db="EMBL/GenBank/DDBJ databases">
        <title>Genomic Encyclopedia of Type Strains, Phase IV (KMG-IV): sequencing the most valuable type-strain genomes for metagenomic binning, comparative biology and taxonomic classification.</title>
        <authorList>
            <person name="Goeker M."/>
        </authorList>
    </citation>
    <scope>NUCLEOTIDE SEQUENCE [LARGE SCALE GENOMIC DNA]</scope>
    <source>
        <strain evidence="1 2">DSM 12252</strain>
    </source>
</reference>
<sequence>MPSSEIIHPQGQPPEFGDHHTCRTLFNLSRSALYTLAAEGKIRSVSLPLSGRKRGRRLFDCASIRRHLNSLAQAGQPLPPSF</sequence>
<comment type="caution">
    <text evidence="1">The sequence shown here is derived from an EMBL/GenBank/DDBJ whole genome shotgun (WGS) entry which is preliminary data.</text>
</comment>
<name>A0A7W8DMK8_9BACT</name>
<dbReference type="RefSeq" id="WP_184343287.1">
    <property type="nucleotide sequence ID" value="NZ_JACHIG010000012.1"/>
</dbReference>
<evidence type="ECO:0000313" key="1">
    <source>
        <dbReference type="EMBL" id="MBB5034971.1"/>
    </source>
</evidence>
<organism evidence="1 2">
    <name type="scientific">Prosthecobacter vanneervenii</name>
    <dbReference type="NCBI Taxonomy" id="48466"/>
    <lineage>
        <taxon>Bacteria</taxon>
        <taxon>Pseudomonadati</taxon>
        <taxon>Verrucomicrobiota</taxon>
        <taxon>Verrucomicrobiia</taxon>
        <taxon>Verrucomicrobiales</taxon>
        <taxon>Verrucomicrobiaceae</taxon>
        <taxon>Prosthecobacter</taxon>
    </lineage>
</organism>
<evidence type="ECO:0000313" key="2">
    <source>
        <dbReference type="Proteomes" id="UP000590740"/>
    </source>
</evidence>
<protein>
    <recommendedName>
        <fullName evidence="3">Helix-turn-helix domain-containing protein</fullName>
    </recommendedName>
</protein>
<evidence type="ECO:0008006" key="3">
    <source>
        <dbReference type="Google" id="ProtNLM"/>
    </source>
</evidence>
<dbReference type="EMBL" id="JACHIG010000012">
    <property type="protein sequence ID" value="MBB5034971.1"/>
    <property type="molecule type" value="Genomic_DNA"/>
</dbReference>
<keyword evidence="2" id="KW-1185">Reference proteome</keyword>